<organism evidence="2 3">
    <name type="scientific">Haemonchus contortus</name>
    <name type="common">Barber pole worm</name>
    <dbReference type="NCBI Taxonomy" id="6289"/>
    <lineage>
        <taxon>Eukaryota</taxon>
        <taxon>Metazoa</taxon>
        <taxon>Ecdysozoa</taxon>
        <taxon>Nematoda</taxon>
        <taxon>Chromadorea</taxon>
        <taxon>Rhabditida</taxon>
        <taxon>Rhabditina</taxon>
        <taxon>Rhabditomorpha</taxon>
        <taxon>Strongyloidea</taxon>
        <taxon>Trichostrongylidae</taxon>
        <taxon>Haemonchus</taxon>
    </lineage>
</organism>
<evidence type="ECO:0000256" key="1">
    <source>
        <dbReference type="SAM" id="Phobius"/>
    </source>
</evidence>
<keyword evidence="2" id="KW-1185">Reference proteome</keyword>
<reference evidence="3" key="1">
    <citation type="submission" date="2020-12" db="UniProtKB">
        <authorList>
            <consortium name="WormBaseParasite"/>
        </authorList>
    </citation>
    <scope>IDENTIFICATION</scope>
    <source>
        <strain evidence="3">MHco3</strain>
    </source>
</reference>
<keyword evidence="1" id="KW-1133">Transmembrane helix</keyword>
<keyword evidence="1" id="KW-0472">Membrane</keyword>
<protein>
    <submittedName>
        <fullName evidence="3">PHM7_ext domain-containing protein</fullName>
    </submittedName>
</protein>
<evidence type="ECO:0000313" key="3">
    <source>
        <dbReference type="WBParaSite" id="HCON_00000350-00001"/>
    </source>
</evidence>
<keyword evidence="1" id="KW-0812">Transmembrane</keyword>
<name>A0A7I5E4Y8_HAECO</name>
<accession>A0A7I5E4Y8</accession>
<sequence>MWIKSYQWDDPFEDADIARWKKLAEDLAHPISLVPRCHIPSSDSPVDYEFASLEMPRNVSTLLVFTFVAAVIRLGPSAFLWLSPCLDPVIRSPCHGWNYLPPSSVCD</sequence>
<dbReference type="Proteomes" id="UP000025227">
    <property type="component" value="Unplaced"/>
</dbReference>
<evidence type="ECO:0000313" key="2">
    <source>
        <dbReference type="Proteomes" id="UP000025227"/>
    </source>
</evidence>
<proteinExistence type="predicted"/>
<feature type="transmembrane region" description="Helical" evidence="1">
    <location>
        <begin position="62"/>
        <end position="82"/>
    </location>
</feature>
<dbReference type="WBParaSite" id="HCON_00000350-00001">
    <property type="protein sequence ID" value="HCON_00000350-00001"/>
    <property type="gene ID" value="HCON_00000350"/>
</dbReference>
<dbReference type="AlphaFoldDB" id="A0A7I5E4Y8"/>